<dbReference type="SUPFAM" id="SSF51126">
    <property type="entry name" value="Pectin lyase-like"/>
    <property type="match status" value="1"/>
</dbReference>
<dbReference type="AlphaFoldDB" id="A0A198AC10"/>
<keyword evidence="3" id="KW-1185">Reference proteome</keyword>
<dbReference type="InterPro" id="IPR006626">
    <property type="entry name" value="PbH1"/>
</dbReference>
<protein>
    <recommendedName>
        <fullName evidence="1">BIG2 domain-containing protein</fullName>
    </recommendedName>
</protein>
<dbReference type="Pfam" id="PF06452">
    <property type="entry name" value="CBM9_1"/>
    <property type="match status" value="1"/>
</dbReference>
<dbReference type="STRING" id="1850517.A8708_29210"/>
<evidence type="ECO:0000313" key="2">
    <source>
        <dbReference type="EMBL" id="OAS18697.1"/>
    </source>
</evidence>
<comment type="caution">
    <text evidence="2">The sequence shown here is derived from an EMBL/GenBank/DDBJ whole genome shotgun (WGS) entry which is preliminary data.</text>
</comment>
<evidence type="ECO:0000259" key="1">
    <source>
        <dbReference type="SMART" id="SM00635"/>
    </source>
</evidence>
<dbReference type="InterPro" id="IPR003343">
    <property type="entry name" value="Big_2"/>
</dbReference>
<evidence type="ECO:0000313" key="3">
    <source>
        <dbReference type="Proteomes" id="UP000078454"/>
    </source>
</evidence>
<dbReference type="InterPro" id="IPR010502">
    <property type="entry name" value="Carb-bd_dom_fam9"/>
</dbReference>
<dbReference type="Gene3D" id="2.60.40.1080">
    <property type="match status" value="2"/>
</dbReference>
<accession>A0A198AC10</accession>
<dbReference type="InterPro" id="IPR011050">
    <property type="entry name" value="Pectin_lyase_fold/virulence"/>
</dbReference>
<dbReference type="Proteomes" id="UP000078454">
    <property type="component" value="Unassembled WGS sequence"/>
</dbReference>
<dbReference type="Pfam" id="PF02368">
    <property type="entry name" value="Big_2"/>
    <property type="match status" value="1"/>
</dbReference>
<organism evidence="2 3">
    <name type="scientific">Paenibacillus oryzisoli</name>
    <dbReference type="NCBI Taxonomy" id="1850517"/>
    <lineage>
        <taxon>Bacteria</taxon>
        <taxon>Bacillati</taxon>
        <taxon>Bacillota</taxon>
        <taxon>Bacilli</taxon>
        <taxon>Bacillales</taxon>
        <taxon>Paenibacillaceae</taxon>
        <taxon>Paenibacillus</taxon>
    </lineage>
</organism>
<feature type="domain" description="BIG2" evidence="1">
    <location>
        <begin position="208"/>
        <end position="288"/>
    </location>
</feature>
<gene>
    <name evidence="2" type="ORF">A8708_29210</name>
</gene>
<proteinExistence type="predicted"/>
<dbReference type="GO" id="GO:0004553">
    <property type="term" value="F:hydrolase activity, hydrolyzing O-glycosyl compounds"/>
    <property type="evidence" value="ECO:0007669"/>
    <property type="project" value="InterPro"/>
</dbReference>
<feature type="domain" description="BIG2" evidence="1">
    <location>
        <begin position="931"/>
        <end position="1015"/>
    </location>
</feature>
<name>A0A198AC10_9BACL</name>
<reference evidence="2 3" key="1">
    <citation type="submission" date="2016-05" db="EMBL/GenBank/DDBJ databases">
        <title>Paenibacillus sp. 1ZS3-15 nov., isolated from the rhizosphere soil.</title>
        <authorList>
            <person name="Zhang X.X."/>
            <person name="Zhang J."/>
        </authorList>
    </citation>
    <scope>NUCLEOTIDE SEQUENCE [LARGE SCALE GENOMIC DNA]</scope>
    <source>
        <strain evidence="2 3">1ZS3-15</strain>
    </source>
</reference>
<dbReference type="GO" id="GO:0016052">
    <property type="term" value="P:carbohydrate catabolic process"/>
    <property type="evidence" value="ECO:0007669"/>
    <property type="project" value="InterPro"/>
</dbReference>
<dbReference type="OrthoDB" id="5179605at2"/>
<dbReference type="EMBL" id="LYPB01000063">
    <property type="protein sequence ID" value="OAS18697.1"/>
    <property type="molecule type" value="Genomic_DNA"/>
</dbReference>
<dbReference type="SUPFAM" id="SSF49344">
    <property type="entry name" value="CBD9-like"/>
    <property type="match status" value="1"/>
</dbReference>
<dbReference type="SUPFAM" id="SSF49373">
    <property type="entry name" value="Invasin/intimin cell-adhesion fragments"/>
    <property type="match status" value="1"/>
</dbReference>
<dbReference type="SMART" id="SM00635">
    <property type="entry name" value="BID_2"/>
    <property type="match status" value="2"/>
</dbReference>
<dbReference type="SMART" id="SM00710">
    <property type="entry name" value="PbH1"/>
    <property type="match status" value="4"/>
</dbReference>
<dbReference type="Gene3D" id="2.60.120.560">
    <property type="entry name" value="Exo-inulinase, domain 1"/>
    <property type="match status" value="1"/>
</dbReference>
<sequence length="1017" mass="108823">MIKLRVWMVLLMVCMVVSSMTIIPPSRAEAALYPMLLSSDFEDGTSSGWGVSKGTFSVVADGSNVYKTFYTSGSTTERLATAGSTTWTNYSVEAKLKLYSGDYAGLLGRYKDTDNYYNLTIYDGENLVRLGKKVAGASVTLGSYAMQIVPNTIYTLKLDMDGSQIVASVNGTPIITVTDTGLASGKIGTRGYKATYSIDDVSVMDKRVPASIVISPQNALLLDGESRQYSVTVYDSVYNVITGVPLTWSSGNTAIASVSGTGIVYGEGAGTTSITASYGSLQGSANVTIQAIVPVTPIEMLKTLSTITVDGILSESVWSLDNSALKVVSGTNDNTVTFGTLWNEKYLYVGVKVIDNNVYNDSTDGWDDDSVELFIDANHNHSVTYDVYDWQFRKGYNDTVLWESQNETAGVLHGWSNVTGGYTVEMAIPWENLGVVPSAGVSIGFDIANNDDDNGGIREGQRVWAGIADNYKNTLSFGDLILSATTVGTTPTPPTAPPAVNRYVLPAGAGTMDGSSWANAMAGDVVGGLQAAWDATGLNNTMYIGSGTYTVPQTLQLSTGGIDITHRKKLSGFDTGSGLPIFQGSWTLANQVSTPFINVPLGVNFWSISDLHIKNYMYGIYANGQHEGIRITNIEAENISDGIYLWGKATRSNPNVGSHDIVIKDSNFSNFTKSAVRFRNGNYLASVINTTADAGGSAFWYSGNFPIGFRIGNSPESANIFDHDILFQDVTARNSYHEDGTNYWNGDGFAAERQTYNLTYVRAKSFNHTDGGFDDKSSNPIWIDSVAFGSKRNFRLWSLGKATLINSIAGYANKQGGSGGAYDLWVGGSGNVDAYYSTFYDSASTPIGLEDANQVNIYDSIVGKSSGTAVYTTAGGTITFTRSDPYIPGTIGQDPQFVNAVNSAWEGGSNDFNSQYFGNTKGYYEPSSSAANYTATISTGSLSLNVAQHTSVSASVTDGGTPISDPENIVWYSEDGDRLRVKQSRGATAEVTGLEAGTTQLVAVYKGARTDITVTVH</sequence>
<dbReference type="InterPro" id="IPR008964">
    <property type="entry name" value="Invasin/intimin_cell_adhesion"/>
</dbReference>
<dbReference type="Gene3D" id="2.60.40.1190">
    <property type="match status" value="1"/>
</dbReference>
<dbReference type="RefSeq" id="WP_068664183.1">
    <property type="nucleotide sequence ID" value="NZ_LYPB01000063.1"/>
</dbReference>
<dbReference type="GO" id="GO:0030246">
    <property type="term" value="F:carbohydrate binding"/>
    <property type="evidence" value="ECO:0007669"/>
    <property type="project" value="InterPro"/>
</dbReference>